<dbReference type="OrthoDB" id="9798632at2"/>
<proteinExistence type="predicted"/>
<organism evidence="2 3">
    <name type="scientific">Halopseudomonas salegens</name>
    <dbReference type="NCBI Taxonomy" id="1434072"/>
    <lineage>
        <taxon>Bacteria</taxon>
        <taxon>Pseudomonadati</taxon>
        <taxon>Pseudomonadota</taxon>
        <taxon>Gammaproteobacteria</taxon>
        <taxon>Pseudomonadales</taxon>
        <taxon>Pseudomonadaceae</taxon>
        <taxon>Halopseudomonas</taxon>
    </lineage>
</organism>
<dbReference type="RefSeq" id="WP_092385453.1">
    <property type="nucleotide sequence ID" value="NZ_LT629787.1"/>
</dbReference>
<protein>
    <submittedName>
        <fullName evidence="2">NAD(P)H-binding</fullName>
    </submittedName>
</protein>
<dbReference type="Gene3D" id="3.40.50.720">
    <property type="entry name" value="NAD(P)-binding Rossmann-like Domain"/>
    <property type="match status" value="1"/>
</dbReference>
<dbReference type="Pfam" id="PF13460">
    <property type="entry name" value="NAD_binding_10"/>
    <property type="match status" value="1"/>
</dbReference>
<evidence type="ECO:0000313" key="3">
    <source>
        <dbReference type="Proteomes" id="UP000243924"/>
    </source>
</evidence>
<feature type="domain" description="NAD(P)-binding" evidence="1">
    <location>
        <begin position="9"/>
        <end position="203"/>
    </location>
</feature>
<evidence type="ECO:0000313" key="2">
    <source>
        <dbReference type="EMBL" id="SDU04068.1"/>
    </source>
</evidence>
<dbReference type="PANTHER" id="PTHR14097:SF7">
    <property type="entry name" value="OXIDOREDUCTASE HTATIP2"/>
    <property type="match status" value="1"/>
</dbReference>
<sequence length="224" mass="24070">MGGTAIVLGATGAVGKQLVTQLSQRDDVASIILISRRSLDLLLDFPDAITSKINNHVVDFEQLEQQAERLLPAHSVAFVTLGTTQKRAGSKTAFRQIDHGLVLAFARACKSAEVGRLCVVTAHGADSRAVSFYSRVKGEIESDIQALGLPRVIFARPSLLLDRPDDGRLAEKVAEGLLGPVASFLPRSVRPVSTQRVAAAMIDMAYDTEHTDALTVLSNADMHQ</sequence>
<dbReference type="EMBL" id="LT629787">
    <property type="protein sequence ID" value="SDU04068.1"/>
    <property type="molecule type" value="Genomic_DNA"/>
</dbReference>
<gene>
    <name evidence="2" type="ORF">SAMN05216210_1396</name>
</gene>
<dbReference type="Proteomes" id="UP000243924">
    <property type="component" value="Chromosome I"/>
</dbReference>
<dbReference type="STRING" id="1434072.SAMN05216210_1396"/>
<dbReference type="PANTHER" id="PTHR14097">
    <property type="entry name" value="OXIDOREDUCTASE HTATIP2"/>
    <property type="match status" value="1"/>
</dbReference>
<reference evidence="3" key="1">
    <citation type="submission" date="2016-10" db="EMBL/GenBank/DDBJ databases">
        <authorList>
            <person name="Varghese N."/>
            <person name="Submissions S."/>
        </authorList>
    </citation>
    <scope>NUCLEOTIDE SEQUENCE [LARGE SCALE GENOMIC DNA]</scope>
    <source>
        <strain evidence="3">CECT 8338</strain>
    </source>
</reference>
<dbReference type="SUPFAM" id="SSF51735">
    <property type="entry name" value="NAD(P)-binding Rossmann-fold domains"/>
    <property type="match status" value="1"/>
</dbReference>
<keyword evidence="3" id="KW-1185">Reference proteome</keyword>
<accession>A0A1H2FAS8</accession>
<dbReference type="InterPro" id="IPR016040">
    <property type="entry name" value="NAD(P)-bd_dom"/>
</dbReference>
<dbReference type="AlphaFoldDB" id="A0A1H2FAS8"/>
<evidence type="ECO:0000259" key="1">
    <source>
        <dbReference type="Pfam" id="PF13460"/>
    </source>
</evidence>
<name>A0A1H2FAS8_9GAMM</name>
<dbReference type="InterPro" id="IPR036291">
    <property type="entry name" value="NAD(P)-bd_dom_sf"/>
</dbReference>